<sequence length="191" mass="21929">MLRDRLACSFRDETLQRRLLAEKCLCFTVALSLAQAYEAARRDVQSMCNHCSADIPIDRMHVTDSSKASRSSNTKAPALHVGSIFADARHDRTQCSFKNARCSYCHRAGHVQWACYKKQSEHGNRPRESTGKDIVRGRIYCRTNVSRQAPTKNRRRVRHFCQSSYCDRRLPFTRAGRGFCCFGWGQVLYKA</sequence>
<dbReference type="OrthoDB" id="5978043at2759"/>
<keyword evidence="2" id="KW-1185">Reference proteome</keyword>
<dbReference type="Proteomes" id="UP000030665">
    <property type="component" value="Unassembled WGS sequence"/>
</dbReference>
<evidence type="ECO:0000313" key="1">
    <source>
        <dbReference type="EMBL" id="CDW60680.1"/>
    </source>
</evidence>
<accession>A0A077ZPL7</accession>
<gene>
    <name evidence="1" type="ORF">TTRE_0000907101</name>
</gene>
<dbReference type="STRING" id="36087.A0A077ZPL7"/>
<protein>
    <submittedName>
        <fullName evidence="1">Uncharacterized protein</fullName>
    </submittedName>
</protein>
<name>A0A077ZPL7_TRITR</name>
<reference evidence="1" key="2">
    <citation type="submission" date="2014-03" db="EMBL/GenBank/DDBJ databases">
        <title>The whipworm genome and dual-species transcriptomics of an intimate host-pathogen interaction.</title>
        <authorList>
            <person name="Foth B.J."/>
            <person name="Tsai I.J."/>
            <person name="Reid A.J."/>
            <person name="Bancroft A.J."/>
            <person name="Nichol S."/>
            <person name="Tracey A."/>
            <person name="Holroyd N."/>
            <person name="Cotton J.A."/>
            <person name="Stanley E.J."/>
            <person name="Zarowiecki M."/>
            <person name="Liu J.Z."/>
            <person name="Huckvale T."/>
            <person name="Cooper P.J."/>
            <person name="Grencis R.K."/>
            <person name="Berriman M."/>
        </authorList>
    </citation>
    <scope>NUCLEOTIDE SEQUENCE [LARGE SCALE GENOMIC DNA]</scope>
</reference>
<evidence type="ECO:0000313" key="2">
    <source>
        <dbReference type="Proteomes" id="UP000030665"/>
    </source>
</evidence>
<proteinExistence type="predicted"/>
<reference evidence="1" key="1">
    <citation type="submission" date="2014-01" db="EMBL/GenBank/DDBJ databases">
        <authorList>
            <person name="Aslett M."/>
        </authorList>
    </citation>
    <scope>NUCLEOTIDE SEQUENCE</scope>
</reference>
<dbReference type="AlphaFoldDB" id="A0A077ZPL7"/>
<dbReference type="EMBL" id="HG807301">
    <property type="protein sequence ID" value="CDW60680.1"/>
    <property type="molecule type" value="Genomic_DNA"/>
</dbReference>
<organism evidence="1 2">
    <name type="scientific">Trichuris trichiura</name>
    <name type="common">Whipworm</name>
    <name type="synonym">Trichocephalus trichiurus</name>
    <dbReference type="NCBI Taxonomy" id="36087"/>
    <lineage>
        <taxon>Eukaryota</taxon>
        <taxon>Metazoa</taxon>
        <taxon>Ecdysozoa</taxon>
        <taxon>Nematoda</taxon>
        <taxon>Enoplea</taxon>
        <taxon>Dorylaimia</taxon>
        <taxon>Trichinellida</taxon>
        <taxon>Trichuridae</taxon>
        <taxon>Trichuris</taxon>
    </lineage>
</organism>